<keyword evidence="3" id="KW-1185">Reference proteome</keyword>
<feature type="compositionally biased region" description="Polar residues" evidence="1">
    <location>
        <begin position="62"/>
        <end position="74"/>
    </location>
</feature>
<dbReference type="EMBL" id="CP001079">
    <property type="protein sequence ID" value="ACM49137.1"/>
    <property type="molecule type" value="Genomic_DNA"/>
</dbReference>
<evidence type="ECO:0000256" key="1">
    <source>
        <dbReference type="SAM" id="MobiDB-lite"/>
    </source>
</evidence>
<accession>B9KI25</accession>
<dbReference type="HOGENOM" id="CLU_322028_0_0_5"/>
<feature type="compositionally biased region" description="Polar residues" evidence="1">
    <location>
        <begin position="588"/>
        <end position="599"/>
    </location>
</feature>
<name>B9KI25_ANAMF</name>
<organism evidence="2 3">
    <name type="scientific">Anaplasma marginale (strain Florida)</name>
    <dbReference type="NCBI Taxonomy" id="320483"/>
    <lineage>
        <taxon>Bacteria</taxon>
        <taxon>Pseudomonadati</taxon>
        <taxon>Pseudomonadota</taxon>
        <taxon>Alphaproteobacteria</taxon>
        <taxon>Rickettsiales</taxon>
        <taxon>Anaplasmataceae</taxon>
        <taxon>Anaplasma</taxon>
    </lineage>
</organism>
<feature type="region of interest" description="Disordered" evidence="1">
    <location>
        <begin position="835"/>
        <end position="887"/>
    </location>
</feature>
<sequence length="902" mass="100621">MPQFTVVGPPYINVVLPCLLSGGRVRRFSLKRHMPSCRVHRHLVAHMVMSQQQRDKRAAPAVTQQQVSQHSAGGTSRVRLKNKLDDAVEAHFLYGAGERLFTTQEPTGVEGAANVIMNKNLIIRSSVDHRRLAIAGVDALTDIILRSSDAPKAPAHVITAWVALYTPPEKRTILTNILQACIDYPPNPQISACRSDIKICNIIPNSAVPQQPQQRSWIHSFFGSSSRTQKAAAPDPNCPPIGMRCEEIITFKVQDVYNNAPVEDVIMTINYDLVAVRNQSSGTDDVELRDLSFRVTAKSEDGNNSSNECAWKAKQCLKRVFLSIELDLIRAASKLEAADMLGSSSLSPQQVLTYKQRLQALLDAQEMQKRDADMHARIAPKFSCENPQKQILFKDVGFLKNNKDICTHIFVSPHQDAEELLSKFLHTVIADSCADRRNTKPEYFQKISFKVPLKVPDEQEERYKVIEHGSVHIPLSGQNIHALLSYVVTKRAAGSEHRPEIVISEAKLGVRRVPRGFKLHHCSWARYRSTDFITFAIPELTHTCVTSTLPTCWHSAKEYRTLLSPYPRKPVGVAPKHRGIALAEHHTTVPTVQPEQSAHQKPLVTTGDLAKTPRVQSDTKDGKRGTDHAARGSDTRDTFVESDKPEYRPNMAQLQWIEQMVTQASTKGADTDERSFESHIARFVEAHKQPSADSRSGKEASDYDIPQGFRGLDSVKKRGLEFGQPTEGKSASHRRGRSNVKKPLPHSEEKPQSRLLWLLSAIWKSILLILKFLIVTPLVCIYKLCTQHAAQSPTTATDTPGEASDKSDKQSATETQKENTSFFPKFLRRAKNLSAATNEADNEADAATSEPKKQDRCNKTVPTDTKSNTEENPSDQAEVPSTLQEPKIENAFFELHSALYPA</sequence>
<feature type="compositionally biased region" description="Basic and acidic residues" evidence="1">
    <location>
        <begin position="617"/>
        <end position="647"/>
    </location>
</feature>
<dbReference type="AlphaFoldDB" id="B9KI25"/>
<feature type="compositionally biased region" description="Low complexity" evidence="1">
    <location>
        <begin position="835"/>
        <end position="849"/>
    </location>
</feature>
<feature type="region of interest" description="Disordered" evidence="1">
    <location>
        <begin position="588"/>
        <end position="647"/>
    </location>
</feature>
<feature type="compositionally biased region" description="Basic residues" evidence="1">
    <location>
        <begin position="731"/>
        <end position="744"/>
    </location>
</feature>
<proteinExistence type="predicted"/>
<protein>
    <submittedName>
        <fullName evidence="2">Uncharacterized protein</fullName>
    </submittedName>
</protein>
<feature type="compositionally biased region" description="Polar residues" evidence="1">
    <location>
        <begin position="860"/>
        <end position="884"/>
    </location>
</feature>
<evidence type="ECO:0000313" key="2">
    <source>
        <dbReference type="EMBL" id="ACM49137.1"/>
    </source>
</evidence>
<feature type="compositionally biased region" description="Basic and acidic residues" evidence="1">
    <location>
        <begin position="684"/>
        <end position="701"/>
    </location>
</feature>
<dbReference type="KEGG" id="amf:AMF_264"/>
<feature type="region of interest" description="Disordered" evidence="1">
    <location>
        <begin position="684"/>
        <end position="747"/>
    </location>
</feature>
<evidence type="ECO:0000313" key="3">
    <source>
        <dbReference type="Proteomes" id="UP000007307"/>
    </source>
</evidence>
<feature type="compositionally biased region" description="Basic and acidic residues" evidence="1">
    <location>
        <begin position="803"/>
        <end position="817"/>
    </location>
</feature>
<gene>
    <name evidence="2" type="ordered locus">AMF_264</name>
</gene>
<reference evidence="2 3" key="1">
    <citation type="journal article" date="2009" name="BMC Genomics">
        <title>Conservation in the face of diversity: multistrain analysis of an intracellular bacterium.</title>
        <authorList>
            <person name="Dark M.J."/>
            <person name="Herndon D.R."/>
            <person name="Kappmeyer L.S."/>
            <person name="Gonzales M.P."/>
            <person name="Nordeen E."/>
            <person name="Palmer G.H."/>
            <person name="Knowles D.P. Jr."/>
            <person name="Brayton K.A."/>
        </authorList>
    </citation>
    <scope>NUCLEOTIDE SEQUENCE [LARGE SCALE GENOMIC DNA]</scope>
    <source>
        <strain evidence="2 3">Florida</strain>
    </source>
</reference>
<feature type="region of interest" description="Disordered" evidence="1">
    <location>
        <begin position="791"/>
        <end position="821"/>
    </location>
</feature>
<dbReference type="PATRIC" id="fig|320483.3.peg.300"/>
<dbReference type="STRING" id="320483.AMF_264"/>
<feature type="region of interest" description="Disordered" evidence="1">
    <location>
        <begin position="54"/>
        <end position="76"/>
    </location>
</feature>
<dbReference type="Proteomes" id="UP000007307">
    <property type="component" value="Chromosome"/>
</dbReference>